<dbReference type="EMBL" id="VOIH02000012">
    <property type="protein sequence ID" value="KAF3432004.1"/>
    <property type="molecule type" value="Genomic_DNA"/>
</dbReference>
<organism evidence="1 2">
    <name type="scientific">Rhamnella rubrinervis</name>
    <dbReference type="NCBI Taxonomy" id="2594499"/>
    <lineage>
        <taxon>Eukaryota</taxon>
        <taxon>Viridiplantae</taxon>
        <taxon>Streptophyta</taxon>
        <taxon>Embryophyta</taxon>
        <taxon>Tracheophyta</taxon>
        <taxon>Spermatophyta</taxon>
        <taxon>Magnoliopsida</taxon>
        <taxon>eudicotyledons</taxon>
        <taxon>Gunneridae</taxon>
        <taxon>Pentapetalae</taxon>
        <taxon>rosids</taxon>
        <taxon>fabids</taxon>
        <taxon>Rosales</taxon>
        <taxon>Rhamnaceae</taxon>
        <taxon>rhamnoid group</taxon>
        <taxon>Rhamneae</taxon>
        <taxon>Rhamnella</taxon>
    </lineage>
</organism>
<name>A0A8K0DPW9_9ROSA</name>
<proteinExistence type="predicted"/>
<accession>A0A8K0DPW9</accession>
<sequence>MAAVMKLMKRLEVVGGWGSRKLLEPVGKVRGRGKWWEGMGKLLEEAWGDAKVRESCGRPMGSKRRVELWETREVGSCEAVGSCPRMSSRMLSRMASRKLLESPGKCRRRRRSYEGGREVVSRIVPEDMARTRP</sequence>
<keyword evidence="2" id="KW-1185">Reference proteome</keyword>
<dbReference type="Proteomes" id="UP000796880">
    <property type="component" value="Unassembled WGS sequence"/>
</dbReference>
<dbReference type="AlphaFoldDB" id="A0A8K0DPW9"/>
<gene>
    <name evidence="1" type="ORF">FNV43_RR26743</name>
</gene>
<protein>
    <submittedName>
        <fullName evidence="1">Uncharacterized protein</fullName>
    </submittedName>
</protein>
<evidence type="ECO:0000313" key="2">
    <source>
        <dbReference type="Proteomes" id="UP000796880"/>
    </source>
</evidence>
<evidence type="ECO:0000313" key="1">
    <source>
        <dbReference type="EMBL" id="KAF3432004.1"/>
    </source>
</evidence>
<comment type="caution">
    <text evidence="1">The sequence shown here is derived from an EMBL/GenBank/DDBJ whole genome shotgun (WGS) entry which is preliminary data.</text>
</comment>
<reference evidence="1" key="1">
    <citation type="submission" date="2020-03" db="EMBL/GenBank/DDBJ databases">
        <title>A high-quality chromosome-level genome assembly of a woody plant with both climbing and erect habits, Rhamnella rubrinervis.</title>
        <authorList>
            <person name="Lu Z."/>
            <person name="Yang Y."/>
            <person name="Zhu X."/>
            <person name="Sun Y."/>
        </authorList>
    </citation>
    <scope>NUCLEOTIDE SEQUENCE</scope>
    <source>
        <strain evidence="1">BYM</strain>
        <tissue evidence="1">Leaf</tissue>
    </source>
</reference>